<name>A0A094JJ90_9GAMM</name>
<gene>
    <name evidence="2" type="ORF">HR45_06305</name>
</gene>
<keyword evidence="1" id="KW-0472">Membrane</keyword>
<dbReference type="eggNOG" id="ENOG50317VM">
    <property type="taxonomic scope" value="Bacteria"/>
</dbReference>
<comment type="caution">
    <text evidence="2">The sequence shown here is derived from an EMBL/GenBank/DDBJ whole genome shotgun (WGS) entry which is preliminary data.</text>
</comment>
<keyword evidence="3" id="KW-1185">Reference proteome</keyword>
<reference evidence="2 3" key="1">
    <citation type="submission" date="2014-06" db="EMBL/GenBank/DDBJ databases">
        <title>Shewanella sp. YQH10.</title>
        <authorList>
            <person name="Liu Y."/>
            <person name="Zeng R."/>
        </authorList>
    </citation>
    <scope>NUCLEOTIDE SEQUENCE [LARGE SCALE GENOMIC DNA]</scope>
    <source>
        <strain evidence="2 3">YQH10</strain>
    </source>
</reference>
<proteinExistence type="predicted"/>
<feature type="transmembrane region" description="Helical" evidence="1">
    <location>
        <begin position="39"/>
        <end position="57"/>
    </location>
</feature>
<dbReference type="EMBL" id="JPEO01000003">
    <property type="protein sequence ID" value="KFZ38114.1"/>
    <property type="molecule type" value="Genomic_DNA"/>
</dbReference>
<dbReference type="OrthoDB" id="6266418at2"/>
<feature type="transmembrane region" description="Helical" evidence="1">
    <location>
        <begin position="12"/>
        <end position="33"/>
    </location>
</feature>
<keyword evidence="1" id="KW-1133">Transmembrane helix</keyword>
<evidence type="ECO:0000313" key="3">
    <source>
        <dbReference type="Proteomes" id="UP000029264"/>
    </source>
</evidence>
<accession>A0A094JJ90</accession>
<sequence>MAHWLVNGCKKCLLWFGYAGVVVIYAGFFYLLFSGQSTAPIHWFFLVSPWLCIYFGLPSEQQQSVVRWFFKKFK</sequence>
<organism evidence="2 3">
    <name type="scientific">Shewanella mangrovi</name>
    <dbReference type="NCBI Taxonomy" id="1515746"/>
    <lineage>
        <taxon>Bacteria</taxon>
        <taxon>Pseudomonadati</taxon>
        <taxon>Pseudomonadota</taxon>
        <taxon>Gammaproteobacteria</taxon>
        <taxon>Alteromonadales</taxon>
        <taxon>Shewanellaceae</taxon>
        <taxon>Shewanella</taxon>
    </lineage>
</organism>
<dbReference type="STRING" id="1515746.HR45_06305"/>
<dbReference type="AlphaFoldDB" id="A0A094JJ90"/>
<protein>
    <submittedName>
        <fullName evidence="2">Uncharacterized protein</fullName>
    </submittedName>
</protein>
<keyword evidence="1" id="KW-0812">Transmembrane</keyword>
<evidence type="ECO:0000313" key="2">
    <source>
        <dbReference type="EMBL" id="KFZ38114.1"/>
    </source>
</evidence>
<dbReference type="Proteomes" id="UP000029264">
    <property type="component" value="Unassembled WGS sequence"/>
</dbReference>
<evidence type="ECO:0000256" key="1">
    <source>
        <dbReference type="SAM" id="Phobius"/>
    </source>
</evidence>